<organism evidence="1 2">
    <name type="scientific">Herbaspirillum huttiense subsp. lycopersici</name>
    <dbReference type="NCBI Taxonomy" id="3074428"/>
    <lineage>
        <taxon>Bacteria</taxon>
        <taxon>Pseudomonadati</taxon>
        <taxon>Pseudomonadota</taxon>
        <taxon>Betaproteobacteria</taxon>
        <taxon>Burkholderiales</taxon>
        <taxon>Oxalobacteraceae</taxon>
        <taxon>Herbaspirillum</taxon>
    </lineage>
</organism>
<name>A0ABU2EU74_9BURK</name>
<proteinExistence type="predicted"/>
<dbReference type="CDD" id="cd00093">
    <property type="entry name" value="HTH_XRE"/>
    <property type="match status" value="1"/>
</dbReference>
<evidence type="ECO:0000313" key="1">
    <source>
        <dbReference type="EMBL" id="MDR9851730.1"/>
    </source>
</evidence>
<reference evidence="1" key="1">
    <citation type="submission" date="2023-09" db="EMBL/GenBank/DDBJ databases">
        <title>Description of first Herbaspirillum huttiense subsp. nephrolepsisexaltata and Herbaspirillum huttiense subsp. lycopersicon.</title>
        <authorList>
            <person name="Poudel M."/>
            <person name="Sharma A."/>
            <person name="Goss E."/>
            <person name="Tapia J.H."/>
            <person name="Harmon C.M."/>
            <person name="Jones J.B."/>
        </authorList>
    </citation>
    <scope>NUCLEOTIDE SEQUENCE</scope>
    <source>
        <strain evidence="1">SE1</strain>
    </source>
</reference>
<sequence length="125" mass="13546">MTQEDFAVTGGVKRGAQVAYEQDKRSPDGAYLQAMATLGVDVQFVVTGIRSRQALSVEEEQVLIGFRNLDLMGKARVLGVIEGAAPQESPRTVMTIKGNVGHQIHGDVHGTVQGVDMRKKVIKKK</sequence>
<comment type="caution">
    <text evidence="1">The sequence shown here is derived from an EMBL/GenBank/DDBJ whole genome shotgun (WGS) entry which is preliminary data.</text>
</comment>
<protein>
    <submittedName>
        <fullName evidence="1">Helix-turn-helix transcriptional regulator</fullName>
    </submittedName>
</protein>
<dbReference type="InterPro" id="IPR001387">
    <property type="entry name" value="Cro/C1-type_HTH"/>
</dbReference>
<evidence type="ECO:0000313" key="2">
    <source>
        <dbReference type="Proteomes" id="UP001246576"/>
    </source>
</evidence>
<gene>
    <name evidence="1" type="ORF">RI048_26125</name>
</gene>
<accession>A0ABU2EU74</accession>
<dbReference type="EMBL" id="JAVLSJ010000021">
    <property type="protein sequence ID" value="MDR9851730.1"/>
    <property type="molecule type" value="Genomic_DNA"/>
</dbReference>
<keyword evidence="2" id="KW-1185">Reference proteome</keyword>
<dbReference type="Proteomes" id="UP001246576">
    <property type="component" value="Unassembled WGS sequence"/>
</dbReference>